<feature type="region of interest" description="Disordered" evidence="1">
    <location>
        <begin position="1"/>
        <end position="41"/>
    </location>
</feature>
<feature type="compositionally biased region" description="Basic and acidic residues" evidence="1">
    <location>
        <begin position="1"/>
        <end position="16"/>
    </location>
</feature>
<keyword evidence="3" id="KW-1185">Reference proteome</keyword>
<proteinExistence type="predicted"/>
<sequence length="41" mass="4617">MTSVRAGDRGAWRRADPSPAMRLSRSRWPVRRPDNGPAVRA</sequence>
<protein>
    <submittedName>
        <fullName evidence="2">Uncharacterized protein</fullName>
    </submittedName>
</protein>
<organism evidence="2 3">
    <name type="scientific">Mycobacterium ulcerans str. Harvey</name>
    <dbReference type="NCBI Taxonomy" id="1299332"/>
    <lineage>
        <taxon>Bacteria</taxon>
        <taxon>Bacillati</taxon>
        <taxon>Actinomycetota</taxon>
        <taxon>Actinomycetes</taxon>
        <taxon>Mycobacteriales</taxon>
        <taxon>Mycobacteriaceae</taxon>
        <taxon>Mycobacterium</taxon>
        <taxon>Mycobacterium ulcerans group</taxon>
    </lineage>
</organism>
<evidence type="ECO:0000313" key="3">
    <source>
        <dbReference type="Proteomes" id="UP000020681"/>
    </source>
</evidence>
<gene>
    <name evidence="2" type="ORF">I551_5750</name>
</gene>
<comment type="caution">
    <text evidence="2">The sequence shown here is derived from an EMBL/GenBank/DDBJ whole genome shotgun (WGS) entry which is preliminary data.</text>
</comment>
<evidence type="ECO:0000256" key="1">
    <source>
        <dbReference type="SAM" id="MobiDB-lite"/>
    </source>
</evidence>
<accession>A0ABP3ADK7</accession>
<dbReference type="EMBL" id="JAOL01000155">
    <property type="protein sequence ID" value="EUA87811.1"/>
    <property type="molecule type" value="Genomic_DNA"/>
</dbReference>
<reference evidence="2 3" key="1">
    <citation type="submission" date="2014-01" db="EMBL/GenBank/DDBJ databases">
        <authorList>
            <person name="Dobos K."/>
            <person name="Lenaerts A."/>
            <person name="Ordway D."/>
            <person name="DeGroote M.A."/>
            <person name="Parker T."/>
            <person name="Sizemore C."/>
            <person name="Tallon L.J."/>
            <person name="Sadzewicz L.K."/>
            <person name="Sengamalay N."/>
            <person name="Fraser C.M."/>
            <person name="Hine E."/>
            <person name="Shefchek K.A."/>
            <person name="Das S.P."/>
            <person name="Tettelin H."/>
        </authorList>
    </citation>
    <scope>NUCLEOTIDE SEQUENCE [LARGE SCALE GENOMIC DNA]</scope>
    <source>
        <strain evidence="2 3">Harvey</strain>
    </source>
</reference>
<evidence type="ECO:0000313" key="2">
    <source>
        <dbReference type="EMBL" id="EUA87811.1"/>
    </source>
</evidence>
<name>A0ABP3ADK7_MYCUL</name>
<dbReference type="Proteomes" id="UP000020681">
    <property type="component" value="Unassembled WGS sequence"/>
</dbReference>